<gene>
    <name evidence="2" type="ORF">HPB51_029085</name>
</gene>
<organism evidence="2 3">
    <name type="scientific">Rhipicephalus microplus</name>
    <name type="common">Cattle tick</name>
    <name type="synonym">Boophilus microplus</name>
    <dbReference type="NCBI Taxonomy" id="6941"/>
    <lineage>
        <taxon>Eukaryota</taxon>
        <taxon>Metazoa</taxon>
        <taxon>Ecdysozoa</taxon>
        <taxon>Arthropoda</taxon>
        <taxon>Chelicerata</taxon>
        <taxon>Arachnida</taxon>
        <taxon>Acari</taxon>
        <taxon>Parasitiformes</taxon>
        <taxon>Ixodida</taxon>
        <taxon>Ixodoidea</taxon>
        <taxon>Ixodidae</taxon>
        <taxon>Rhipicephalinae</taxon>
        <taxon>Rhipicephalus</taxon>
        <taxon>Boophilus</taxon>
    </lineage>
</organism>
<protein>
    <recommendedName>
        <fullName evidence="4">Secreted protein</fullName>
    </recommendedName>
</protein>
<keyword evidence="1" id="KW-0732">Signal</keyword>
<comment type="caution">
    <text evidence="2">The sequence shown here is derived from an EMBL/GenBank/DDBJ whole genome shotgun (WGS) entry which is preliminary data.</text>
</comment>
<evidence type="ECO:0000256" key="1">
    <source>
        <dbReference type="SAM" id="SignalP"/>
    </source>
</evidence>
<reference evidence="2" key="2">
    <citation type="submission" date="2021-09" db="EMBL/GenBank/DDBJ databases">
        <authorList>
            <person name="Jia N."/>
            <person name="Wang J."/>
            <person name="Shi W."/>
            <person name="Du L."/>
            <person name="Sun Y."/>
            <person name="Zhan W."/>
            <person name="Jiang J."/>
            <person name="Wang Q."/>
            <person name="Zhang B."/>
            <person name="Ji P."/>
            <person name="Sakyi L.B."/>
            <person name="Cui X."/>
            <person name="Yuan T."/>
            <person name="Jiang B."/>
            <person name="Yang W."/>
            <person name="Lam T.T.-Y."/>
            <person name="Chang Q."/>
            <person name="Ding S."/>
            <person name="Wang X."/>
            <person name="Zhu J."/>
            <person name="Ruan X."/>
            <person name="Zhao L."/>
            <person name="Wei J."/>
            <person name="Que T."/>
            <person name="Du C."/>
            <person name="Cheng J."/>
            <person name="Dai P."/>
            <person name="Han X."/>
            <person name="Huang E."/>
            <person name="Gao Y."/>
            <person name="Liu J."/>
            <person name="Shao H."/>
            <person name="Ye R."/>
            <person name="Li L."/>
            <person name="Wei W."/>
            <person name="Wang X."/>
            <person name="Wang C."/>
            <person name="Huo Q."/>
            <person name="Li W."/>
            <person name="Guo W."/>
            <person name="Chen H."/>
            <person name="Chen S."/>
            <person name="Zhou L."/>
            <person name="Zhou L."/>
            <person name="Ni X."/>
            <person name="Tian J."/>
            <person name="Zhou Y."/>
            <person name="Sheng Y."/>
            <person name="Liu T."/>
            <person name="Pan Y."/>
            <person name="Xia L."/>
            <person name="Li J."/>
            <person name="Zhao F."/>
            <person name="Cao W."/>
        </authorList>
    </citation>
    <scope>NUCLEOTIDE SEQUENCE</scope>
    <source>
        <strain evidence="2">Rmic-2018</strain>
        <tissue evidence="2">Larvae</tissue>
    </source>
</reference>
<reference evidence="2" key="1">
    <citation type="journal article" date="2020" name="Cell">
        <title>Large-Scale Comparative Analyses of Tick Genomes Elucidate Their Genetic Diversity and Vector Capacities.</title>
        <authorList>
            <consortium name="Tick Genome and Microbiome Consortium (TIGMIC)"/>
            <person name="Jia N."/>
            <person name="Wang J."/>
            <person name="Shi W."/>
            <person name="Du L."/>
            <person name="Sun Y."/>
            <person name="Zhan W."/>
            <person name="Jiang J.F."/>
            <person name="Wang Q."/>
            <person name="Zhang B."/>
            <person name="Ji P."/>
            <person name="Bell-Sakyi L."/>
            <person name="Cui X.M."/>
            <person name="Yuan T.T."/>
            <person name="Jiang B.G."/>
            <person name="Yang W.F."/>
            <person name="Lam T.T."/>
            <person name="Chang Q.C."/>
            <person name="Ding S.J."/>
            <person name="Wang X.J."/>
            <person name="Zhu J.G."/>
            <person name="Ruan X.D."/>
            <person name="Zhao L."/>
            <person name="Wei J.T."/>
            <person name="Ye R.Z."/>
            <person name="Que T.C."/>
            <person name="Du C.H."/>
            <person name="Zhou Y.H."/>
            <person name="Cheng J.X."/>
            <person name="Dai P.F."/>
            <person name="Guo W.B."/>
            <person name="Han X.H."/>
            <person name="Huang E.J."/>
            <person name="Li L.F."/>
            <person name="Wei W."/>
            <person name="Gao Y.C."/>
            <person name="Liu J.Z."/>
            <person name="Shao H.Z."/>
            <person name="Wang X."/>
            <person name="Wang C.C."/>
            <person name="Yang T.C."/>
            <person name="Huo Q.B."/>
            <person name="Li W."/>
            <person name="Chen H.Y."/>
            <person name="Chen S.E."/>
            <person name="Zhou L.G."/>
            <person name="Ni X.B."/>
            <person name="Tian J.H."/>
            <person name="Sheng Y."/>
            <person name="Liu T."/>
            <person name="Pan Y.S."/>
            <person name="Xia L.Y."/>
            <person name="Li J."/>
            <person name="Zhao F."/>
            <person name="Cao W.C."/>
        </authorList>
    </citation>
    <scope>NUCLEOTIDE SEQUENCE</scope>
    <source>
        <strain evidence="2">Rmic-2018</strain>
    </source>
</reference>
<evidence type="ECO:0000313" key="3">
    <source>
        <dbReference type="Proteomes" id="UP000821866"/>
    </source>
</evidence>
<dbReference type="EMBL" id="JABSTU010006274">
    <property type="protein sequence ID" value="KAH7934551.1"/>
    <property type="molecule type" value="Genomic_DNA"/>
</dbReference>
<proteinExistence type="predicted"/>
<dbReference type="Proteomes" id="UP000821866">
    <property type="component" value="Unassembled WGS sequence"/>
</dbReference>
<feature type="chain" id="PRO_5039911890" description="Secreted protein" evidence="1">
    <location>
        <begin position="27"/>
        <end position="219"/>
    </location>
</feature>
<evidence type="ECO:0008006" key="4">
    <source>
        <dbReference type="Google" id="ProtNLM"/>
    </source>
</evidence>
<evidence type="ECO:0000313" key="2">
    <source>
        <dbReference type="EMBL" id="KAH7934551.1"/>
    </source>
</evidence>
<accession>A0A9J6CV47</accession>
<name>A0A9J6CV47_RHIMP</name>
<dbReference type="AlphaFoldDB" id="A0A9J6CV47"/>
<feature type="signal peptide" evidence="1">
    <location>
        <begin position="1"/>
        <end position="26"/>
    </location>
</feature>
<keyword evidence="3" id="KW-1185">Reference proteome</keyword>
<sequence>MAVRPAQIFILEALPVLTTVFLHCLCDELNTATEPVGASGIAYSDYASVDDAVVTSGILSVDDIVAECADPCDSDEEVEEKVERITQPMSSSAVAALDLLQRYVRVSDDGESYLALQVTFRFESTVSQPDASQLSDKSQDGLSSLIAAAKPFIVWKAIPCSLLLIQRKAFVMNKWQHAHLAHRAEGLGEFTLDKGFETCSCAELPVLWFHSKGIFHKES</sequence>